<dbReference type="InterPro" id="IPR012489">
    <property type="entry name" value="NucleaseA_inhib-like"/>
</dbReference>
<accession>A0A2H3KU18</accession>
<sequence length="137" mass="14793">MSDELSPPLPSLATIMTAADDLMVPSEQDAPLLPFHWPDDEPLTPATLGALLGLAPETPVEQRELEAFFGPLTRTRPWHGPADHALTERFARLHATLQATLTDPVVYRLGTIEIQVVIVGRDASGALVGLHTTVVET</sequence>
<proteinExistence type="predicted"/>
<dbReference type="OrthoDB" id="161996at2"/>
<organism evidence="1 2">
    <name type="scientific">Candidatus Chloroploca asiatica</name>
    <dbReference type="NCBI Taxonomy" id="1506545"/>
    <lineage>
        <taxon>Bacteria</taxon>
        <taxon>Bacillati</taxon>
        <taxon>Chloroflexota</taxon>
        <taxon>Chloroflexia</taxon>
        <taxon>Chloroflexales</taxon>
        <taxon>Chloroflexineae</taxon>
        <taxon>Oscillochloridaceae</taxon>
        <taxon>Candidatus Chloroploca</taxon>
    </lineage>
</organism>
<dbReference type="EMBL" id="LYXE01000002">
    <property type="protein sequence ID" value="PDW01429.1"/>
    <property type="molecule type" value="Genomic_DNA"/>
</dbReference>
<dbReference type="RefSeq" id="WP_097650300.1">
    <property type="nucleotide sequence ID" value="NZ_LYXE01000002.1"/>
</dbReference>
<dbReference type="Pfam" id="PF07924">
    <property type="entry name" value="NuiA"/>
    <property type="match status" value="1"/>
</dbReference>
<dbReference type="Gene3D" id="3.40.1460.10">
    <property type="entry name" value="Nuclease A inhibitor-like"/>
    <property type="match status" value="1"/>
</dbReference>
<evidence type="ECO:0008006" key="3">
    <source>
        <dbReference type="Google" id="ProtNLM"/>
    </source>
</evidence>
<dbReference type="InterPro" id="IPR036587">
    <property type="entry name" value="NucleaseA_inhib-like_sf"/>
</dbReference>
<dbReference type="SUPFAM" id="SSF82602">
    <property type="entry name" value="Nuclease A inhibitor (NuiA)"/>
    <property type="match status" value="1"/>
</dbReference>
<name>A0A2H3KU18_9CHLR</name>
<evidence type="ECO:0000313" key="2">
    <source>
        <dbReference type="Proteomes" id="UP000220922"/>
    </source>
</evidence>
<dbReference type="AlphaFoldDB" id="A0A2H3KU18"/>
<evidence type="ECO:0000313" key="1">
    <source>
        <dbReference type="EMBL" id="PDW01429.1"/>
    </source>
</evidence>
<comment type="caution">
    <text evidence="1">The sequence shown here is derived from an EMBL/GenBank/DDBJ whole genome shotgun (WGS) entry which is preliminary data.</text>
</comment>
<keyword evidence="2" id="KW-1185">Reference proteome</keyword>
<reference evidence="1 2" key="1">
    <citation type="submission" date="2016-05" db="EMBL/GenBank/DDBJ databases">
        <authorList>
            <person name="Lavstsen T."/>
            <person name="Jespersen J.S."/>
        </authorList>
    </citation>
    <scope>NUCLEOTIDE SEQUENCE [LARGE SCALE GENOMIC DNA]</scope>
    <source>
        <strain evidence="1 2">B7-9</strain>
    </source>
</reference>
<protein>
    <recommendedName>
        <fullName evidence="3">Nuclease</fullName>
    </recommendedName>
</protein>
<gene>
    <name evidence="1" type="ORF">A9Q02_20845</name>
</gene>
<dbReference type="Proteomes" id="UP000220922">
    <property type="component" value="Unassembled WGS sequence"/>
</dbReference>